<organism evidence="3 4">
    <name type="scientific">Allochromatium warmingii</name>
    <name type="common">Chromatium warmingii</name>
    <dbReference type="NCBI Taxonomy" id="61595"/>
    <lineage>
        <taxon>Bacteria</taxon>
        <taxon>Pseudomonadati</taxon>
        <taxon>Pseudomonadota</taxon>
        <taxon>Gammaproteobacteria</taxon>
        <taxon>Chromatiales</taxon>
        <taxon>Chromatiaceae</taxon>
        <taxon>Allochromatium</taxon>
    </lineage>
</organism>
<dbReference type="Pfam" id="PF03703">
    <property type="entry name" value="bPH_2"/>
    <property type="match status" value="1"/>
</dbReference>
<keyword evidence="1" id="KW-1133">Transmembrane helix</keyword>
<evidence type="ECO:0000259" key="2">
    <source>
        <dbReference type="Pfam" id="PF03703"/>
    </source>
</evidence>
<protein>
    <submittedName>
        <fullName evidence="3">PH domain-containing protein</fullName>
    </submittedName>
</protein>
<name>A0A1H3EQA7_ALLWA</name>
<dbReference type="Proteomes" id="UP000198672">
    <property type="component" value="Unassembled WGS sequence"/>
</dbReference>
<keyword evidence="4" id="KW-1185">Reference proteome</keyword>
<dbReference type="STRING" id="61595.SAMN05421644_11433"/>
<accession>A0A1H3EQA7</accession>
<evidence type="ECO:0000313" key="3">
    <source>
        <dbReference type="EMBL" id="SDX80901.1"/>
    </source>
</evidence>
<feature type="transmembrane region" description="Helical" evidence="1">
    <location>
        <begin position="21"/>
        <end position="40"/>
    </location>
</feature>
<sequence>MPDIRYDAHPSLLRSHPFGTLFNLLLILGGGLVAAFGEQVGEQMTVLLPPFIWTRIDMQLLHWISLGVSGLALLQLLGWWIAGLTDHLRISGDEILWTHGLLNKQYTEININSVRTVRVQQTLLQRLLNAGDVSLYTTGDAPELVVRGLPDPGRIRELIRFQSNV</sequence>
<dbReference type="EMBL" id="FNOW01000014">
    <property type="protein sequence ID" value="SDX80901.1"/>
    <property type="molecule type" value="Genomic_DNA"/>
</dbReference>
<feature type="transmembrane region" description="Helical" evidence="1">
    <location>
        <begin position="60"/>
        <end position="82"/>
    </location>
</feature>
<keyword evidence="1" id="KW-0472">Membrane</keyword>
<evidence type="ECO:0000313" key="4">
    <source>
        <dbReference type="Proteomes" id="UP000198672"/>
    </source>
</evidence>
<keyword evidence="1" id="KW-0812">Transmembrane</keyword>
<dbReference type="OrthoDB" id="6088889at2"/>
<gene>
    <name evidence="3" type="ORF">SAMN05421644_11433</name>
</gene>
<proteinExistence type="predicted"/>
<evidence type="ECO:0000256" key="1">
    <source>
        <dbReference type="SAM" id="Phobius"/>
    </source>
</evidence>
<dbReference type="AlphaFoldDB" id="A0A1H3EQA7"/>
<dbReference type="PANTHER" id="PTHR37938">
    <property type="entry name" value="BLL0215 PROTEIN"/>
    <property type="match status" value="1"/>
</dbReference>
<dbReference type="RefSeq" id="WP_091333104.1">
    <property type="nucleotide sequence ID" value="NZ_FNOW01000014.1"/>
</dbReference>
<dbReference type="PANTHER" id="PTHR37938:SF1">
    <property type="entry name" value="BLL0215 PROTEIN"/>
    <property type="match status" value="1"/>
</dbReference>
<dbReference type="InterPro" id="IPR005182">
    <property type="entry name" value="YdbS-like_PH"/>
</dbReference>
<feature type="domain" description="YdbS-like PH" evidence="2">
    <location>
        <begin position="87"/>
        <end position="159"/>
    </location>
</feature>
<reference evidence="4" key="1">
    <citation type="submission" date="2016-10" db="EMBL/GenBank/DDBJ databases">
        <authorList>
            <person name="Varghese N."/>
            <person name="Submissions S."/>
        </authorList>
    </citation>
    <scope>NUCLEOTIDE SEQUENCE [LARGE SCALE GENOMIC DNA]</scope>
    <source>
        <strain evidence="4">DSM 173</strain>
    </source>
</reference>